<keyword evidence="1" id="KW-0479">Metal-binding</keyword>
<sequence length="206" mass="23735">MHFGDETVQKLDCGHLLHDKCIAQVIQCAASESNIKCPLCRAPVLKRQTSTCQGNIRRGRDWLEMYRIEIDWVTSIESAHLEEQINEMNMHQIERGYGLRNLNVDPNHSGNGIAFDRGSAIHSVHDRRQVLPRAHAIWQEYQEQLTTDTAAATLRAQSAWKAYEDHMQNEIDEYEANAMAAWLEEENRIEIGRMAMESEYALTLIR</sequence>
<evidence type="ECO:0000313" key="7">
    <source>
        <dbReference type="Proteomes" id="UP001530400"/>
    </source>
</evidence>
<proteinExistence type="predicted"/>
<evidence type="ECO:0000313" key="6">
    <source>
        <dbReference type="EMBL" id="KAL3773818.1"/>
    </source>
</evidence>
<accession>A0ABD3NCQ4</accession>
<dbReference type="SUPFAM" id="SSF57850">
    <property type="entry name" value="RING/U-box"/>
    <property type="match status" value="1"/>
</dbReference>
<protein>
    <recommendedName>
        <fullName evidence="5">RING-type domain-containing protein</fullName>
    </recommendedName>
</protein>
<dbReference type="Gene3D" id="3.30.40.10">
    <property type="entry name" value="Zinc/RING finger domain, C3HC4 (zinc finger)"/>
    <property type="match status" value="1"/>
</dbReference>
<evidence type="ECO:0000256" key="3">
    <source>
        <dbReference type="ARBA" id="ARBA00022833"/>
    </source>
</evidence>
<gene>
    <name evidence="6" type="ORF">ACHAWO_006922</name>
</gene>
<dbReference type="GO" id="GO:0008270">
    <property type="term" value="F:zinc ion binding"/>
    <property type="evidence" value="ECO:0007669"/>
    <property type="project" value="UniProtKB-KW"/>
</dbReference>
<name>A0ABD3NCQ4_9STRA</name>
<comment type="caution">
    <text evidence="6">The sequence shown here is derived from an EMBL/GenBank/DDBJ whole genome shotgun (WGS) entry which is preliminary data.</text>
</comment>
<dbReference type="PROSITE" id="PS50089">
    <property type="entry name" value="ZF_RING_2"/>
    <property type="match status" value="1"/>
</dbReference>
<dbReference type="Proteomes" id="UP001530400">
    <property type="component" value="Unassembled WGS sequence"/>
</dbReference>
<dbReference type="Pfam" id="PF00097">
    <property type="entry name" value="zf-C3HC4"/>
    <property type="match status" value="1"/>
</dbReference>
<keyword evidence="2 4" id="KW-0863">Zinc-finger</keyword>
<keyword evidence="7" id="KW-1185">Reference proteome</keyword>
<dbReference type="EMBL" id="JALLPJ020001218">
    <property type="protein sequence ID" value="KAL3773818.1"/>
    <property type="molecule type" value="Genomic_DNA"/>
</dbReference>
<keyword evidence="3" id="KW-0862">Zinc</keyword>
<evidence type="ECO:0000256" key="4">
    <source>
        <dbReference type="PROSITE-ProRule" id="PRU00175"/>
    </source>
</evidence>
<reference evidence="6 7" key="1">
    <citation type="submission" date="2024-10" db="EMBL/GenBank/DDBJ databases">
        <title>Updated reference genomes for cyclostephanoid diatoms.</title>
        <authorList>
            <person name="Roberts W.R."/>
            <person name="Alverson A.J."/>
        </authorList>
    </citation>
    <scope>NUCLEOTIDE SEQUENCE [LARGE SCALE GENOMIC DNA]</scope>
    <source>
        <strain evidence="6 7">AJA010-31</strain>
    </source>
</reference>
<organism evidence="6 7">
    <name type="scientific">Cyclotella atomus</name>
    <dbReference type="NCBI Taxonomy" id="382360"/>
    <lineage>
        <taxon>Eukaryota</taxon>
        <taxon>Sar</taxon>
        <taxon>Stramenopiles</taxon>
        <taxon>Ochrophyta</taxon>
        <taxon>Bacillariophyta</taxon>
        <taxon>Coscinodiscophyceae</taxon>
        <taxon>Thalassiosirophycidae</taxon>
        <taxon>Stephanodiscales</taxon>
        <taxon>Stephanodiscaceae</taxon>
        <taxon>Cyclotella</taxon>
    </lineage>
</organism>
<feature type="domain" description="RING-type" evidence="5">
    <location>
        <begin position="11"/>
        <end position="41"/>
    </location>
</feature>
<dbReference type="InterPro" id="IPR018957">
    <property type="entry name" value="Znf_C3HC4_RING-type"/>
</dbReference>
<dbReference type="AlphaFoldDB" id="A0ABD3NCQ4"/>
<evidence type="ECO:0000259" key="5">
    <source>
        <dbReference type="PROSITE" id="PS50089"/>
    </source>
</evidence>
<dbReference type="InterPro" id="IPR001841">
    <property type="entry name" value="Znf_RING"/>
</dbReference>
<evidence type="ECO:0000256" key="1">
    <source>
        <dbReference type="ARBA" id="ARBA00022723"/>
    </source>
</evidence>
<dbReference type="InterPro" id="IPR013083">
    <property type="entry name" value="Znf_RING/FYVE/PHD"/>
</dbReference>
<evidence type="ECO:0000256" key="2">
    <source>
        <dbReference type="ARBA" id="ARBA00022771"/>
    </source>
</evidence>